<name>A0A164YW00_9SYNE</name>
<dbReference type="AlphaFoldDB" id="A0A164YW00"/>
<dbReference type="EMBL" id="FITM01000052">
    <property type="protein sequence ID" value="SAY38552.1"/>
    <property type="molecule type" value="Genomic_DNA"/>
</dbReference>
<evidence type="ECO:0000313" key="2">
    <source>
        <dbReference type="Proteomes" id="UP000182631"/>
    </source>
</evidence>
<reference evidence="2" key="1">
    <citation type="submission" date="2016-02" db="EMBL/GenBank/DDBJ databases">
        <authorList>
            <person name="liu f."/>
        </authorList>
    </citation>
    <scope>NUCLEOTIDE SEQUENCE [LARGE SCALE GENOMIC DNA]</scope>
</reference>
<accession>A0A164YW00</accession>
<keyword evidence="2" id="KW-1185">Reference proteome</keyword>
<gene>
    <name evidence="1" type="ORF">FLM9_450</name>
</gene>
<evidence type="ECO:0000313" key="1">
    <source>
        <dbReference type="EMBL" id="SAY38552.1"/>
    </source>
</evidence>
<organism evidence="1 2">
    <name type="scientific">Candidatus Synechococcus spongiarum</name>
    <dbReference type="NCBI Taxonomy" id="431041"/>
    <lineage>
        <taxon>Bacteria</taxon>
        <taxon>Bacillati</taxon>
        <taxon>Cyanobacteriota</taxon>
        <taxon>Cyanophyceae</taxon>
        <taxon>Synechococcales</taxon>
        <taxon>Synechococcaceae</taxon>
        <taxon>Synechococcus</taxon>
    </lineage>
</organism>
<proteinExistence type="predicted"/>
<dbReference type="Proteomes" id="UP000182631">
    <property type="component" value="Unassembled WGS sequence"/>
</dbReference>
<sequence>MDPDGFKFRAWLVYGVVFPLARLIQPQFWIRGGGKPALVLAW</sequence>
<protein>
    <submittedName>
        <fullName evidence="1">Uncharacterized protein</fullName>
    </submittedName>
</protein>
<feature type="non-terminal residue" evidence="1">
    <location>
        <position position="42"/>
    </location>
</feature>